<evidence type="ECO:0000256" key="1">
    <source>
        <dbReference type="ARBA" id="ARBA00010062"/>
    </source>
</evidence>
<gene>
    <name evidence="6" type="ORF">GGR23_000030</name>
</gene>
<dbReference type="Proteomes" id="UP000528286">
    <property type="component" value="Unassembled WGS sequence"/>
</dbReference>
<dbReference type="PANTHER" id="PTHR30483:SF6">
    <property type="entry name" value="PERIPLASMIC BINDING PROTEIN OF ABC TRANSPORTER FOR NATURAL AMINO ACIDS"/>
    <property type="match status" value="1"/>
</dbReference>
<evidence type="ECO:0000313" key="7">
    <source>
        <dbReference type="Proteomes" id="UP000528286"/>
    </source>
</evidence>
<evidence type="ECO:0000259" key="5">
    <source>
        <dbReference type="Pfam" id="PF13458"/>
    </source>
</evidence>
<evidence type="ECO:0000256" key="2">
    <source>
        <dbReference type="ARBA" id="ARBA00022448"/>
    </source>
</evidence>
<organism evidence="6 7">
    <name type="scientific">Gellertiella hungarica</name>
    <dbReference type="NCBI Taxonomy" id="1572859"/>
    <lineage>
        <taxon>Bacteria</taxon>
        <taxon>Pseudomonadati</taxon>
        <taxon>Pseudomonadota</taxon>
        <taxon>Alphaproteobacteria</taxon>
        <taxon>Hyphomicrobiales</taxon>
        <taxon>Rhizobiaceae</taxon>
        <taxon>Gellertiella</taxon>
    </lineage>
</organism>
<comment type="caution">
    <text evidence="6">The sequence shown here is derived from an EMBL/GenBank/DDBJ whole genome shotgun (WGS) entry which is preliminary data.</text>
</comment>
<dbReference type="GO" id="GO:0006865">
    <property type="term" value="P:amino acid transport"/>
    <property type="evidence" value="ECO:0007669"/>
    <property type="project" value="UniProtKB-KW"/>
</dbReference>
<evidence type="ECO:0000313" key="6">
    <source>
        <dbReference type="EMBL" id="MBB4062869.1"/>
    </source>
</evidence>
<dbReference type="InterPro" id="IPR051010">
    <property type="entry name" value="BCAA_transport"/>
</dbReference>
<protein>
    <submittedName>
        <fullName evidence="6">ABC-type branched-subunit amino acid transport system substrate-binding protein</fullName>
    </submittedName>
</protein>
<keyword evidence="4" id="KW-0029">Amino-acid transport</keyword>
<dbReference type="AlphaFoldDB" id="A0A7W6J160"/>
<dbReference type="PANTHER" id="PTHR30483">
    <property type="entry name" value="LEUCINE-SPECIFIC-BINDING PROTEIN"/>
    <property type="match status" value="1"/>
</dbReference>
<keyword evidence="7" id="KW-1185">Reference proteome</keyword>
<dbReference type="InterPro" id="IPR000709">
    <property type="entry name" value="Leu_Ile_Val-bd"/>
</dbReference>
<dbReference type="InterPro" id="IPR028081">
    <property type="entry name" value="Leu-bd"/>
</dbReference>
<comment type="similarity">
    <text evidence="1">Belongs to the leucine-binding protein family.</text>
</comment>
<proteinExistence type="inferred from homology"/>
<dbReference type="Pfam" id="PF13458">
    <property type="entry name" value="Peripla_BP_6"/>
    <property type="match status" value="1"/>
</dbReference>
<dbReference type="SUPFAM" id="SSF53822">
    <property type="entry name" value="Periplasmic binding protein-like I"/>
    <property type="match status" value="1"/>
</dbReference>
<keyword evidence="2" id="KW-0813">Transport</keyword>
<reference evidence="6 7" key="1">
    <citation type="submission" date="2020-08" db="EMBL/GenBank/DDBJ databases">
        <title>Genomic Encyclopedia of Type Strains, Phase IV (KMG-IV): sequencing the most valuable type-strain genomes for metagenomic binning, comparative biology and taxonomic classification.</title>
        <authorList>
            <person name="Goeker M."/>
        </authorList>
    </citation>
    <scope>NUCLEOTIDE SEQUENCE [LARGE SCALE GENOMIC DNA]</scope>
    <source>
        <strain evidence="6 7">DSM 29853</strain>
    </source>
</reference>
<name>A0A7W6J160_9HYPH</name>
<evidence type="ECO:0000256" key="3">
    <source>
        <dbReference type="ARBA" id="ARBA00022729"/>
    </source>
</evidence>
<dbReference type="EMBL" id="JACIEZ010000001">
    <property type="protein sequence ID" value="MBB4062869.1"/>
    <property type="molecule type" value="Genomic_DNA"/>
</dbReference>
<dbReference type="Gene3D" id="3.40.50.2300">
    <property type="match status" value="2"/>
</dbReference>
<dbReference type="RefSeq" id="WP_183364073.1">
    <property type="nucleotide sequence ID" value="NZ_JACIEZ010000001.1"/>
</dbReference>
<keyword evidence="3" id="KW-0732">Signal</keyword>
<dbReference type="PRINTS" id="PR00337">
    <property type="entry name" value="LEUILEVALBP"/>
</dbReference>
<sequence length="365" mass="38008">MPSKNRASGKRGAVLIGALAPLSRPGWVEAGQQMLAGMQQAVSDINAAGGLGGQELLLVVRDTAADPATAEAAVDALAGQGVTAIAGEYHSVVARVIAARAEALGIPFVCSSAVIDGLLEKPGRWVARIAPPQSKGWSRYAAHLLAAGHRHIAAACQPSVYWQAGIRILRASHEAAGGSVAVLDLQSTEPAELCDRLAAGNATALLLLAGHPEPALSLAEAVLRDTRLSRLKLGAPAGQPEFPGWVERLGAGAAGIPFLRYLPPATAGKGVAIAARLSARLGGTPSFVALEGYDAMLVLADALRQAGLDRARVPLCWPKVQIEGSRGDIVLSRADEDTVWQWASAPVEIAERDPADPERFRTVFR</sequence>
<feature type="domain" description="Leucine-binding protein" evidence="5">
    <location>
        <begin position="16"/>
        <end position="337"/>
    </location>
</feature>
<dbReference type="InterPro" id="IPR028082">
    <property type="entry name" value="Peripla_BP_I"/>
</dbReference>
<accession>A0A7W6J160</accession>
<evidence type="ECO:0000256" key="4">
    <source>
        <dbReference type="ARBA" id="ARBA00022970"/>
    </source>
</evidence>